<dbReference type="InterPro" id="IPR046865">
    <property type="entry name" value="FapA_b_solenoid"/>
</dbReference>
<dbReference type="Pfam" id="PF20250">
    <property type="entry name" value="FapA_N"/>
    <property type="match status" value="1"/>
</dbReference>
<dbReference type="PANTHER" id="PTHR38032:SF1">
    <property type="entry name" value="RNA-BINDING PROTEIN KHPB N-TERMINAL DOMAIN-CONTAINING PROTEIN"/>
    <property type="match status" value="1"/>
</dbReference>
<accession>A0ABY4CFR7</accession>
<dbReference type="InterPro" id="IPR046866">
    <property type="entry name" value="FapA_N"/>
</dbReference>
<keyword evidence="4" id="KW-1185">Reference proteome</keyword>
<evidence type="ECO:0000256" key="1">
    <source>
        <dbReference type="SAM" id="Coils"/>
    </source>
</evidence>
<reference evidence="3" key="1">
    <citation type="submission" date="2021-12" db="EMBL/GenBank/DDBJ databases">
        <title>Alicyclobacillaceae gen. nov., sp. nov., isolated from chalcocite enrichment system.</title>
        <authorList>
            <person name="Jiang Z."/>
        </authorList>
    </citation>
    <scope>NUCLEOTIDE SEQUENCE</scope>
    <source>
        <strain evidence="3">MYW30-H2</strain>
    </source>
</reference>
<dbReference type="InterPro" id="IPR005646">
    <property type="entry name" value="FapA"/>
</dbReference>
<keyword evidence="1" id="KW-0175">Coiled coil</keyword>
<evidence type="ECO:0000313" key="4">
    <source>
        <dbReference type="Proteomes" id="UP000830167"/>
    </source>
</evidence>
<dbReference type="Pfam" id="PF03961">
    <property type="entry name" value="FapA"/>
    <property type="match status" value="1"/>
</dbReference>
<protein>
    <submittedName>
        <fullName evidence="3">FapA family protein</fullName>
    </submittedName>
</protein>
<dbReference type="PANTHER" id="PTHR38032">
    <property type="entry name" value="POLYMERASE-RELATED"/>
    <property type="match status" value="1"/>
</dbReference>
<dbReference type="RefSeq" id="WP_347436067.1">
    <property type="nucleotide sequence ID" value="NZ_CP089291.1"/>
</dbReference>
<evidence type="ECO:0000313" key="3">
    <source>
        <dbReference type="EMBL" id="UOF89380.1"/>
    </source>
</evidence>
<evidence type="ECO:0000259" key="2">
    <source>
        <dbReference type="Pfam" id="PF20250"/>
    </source>
</evidence>
<dbReference type="Proteomes" id="UP000830167">
    <property type="component" value="Chromosome"/>
</dbReference>
<proteinExistence type="predicted"/>
<organism evidence="3 4">
    <name type="scientific">Fodinisporobacter ferrooxydans</name>
    <dbReference type="NCBI Taxonomy" id="2901836"/>
    <lineage>
        <taxon>Bacteria</taxon>
        <taxon>Bacillati</taxon>
        <taxon>Bacillota</taxon>
        <taxon>Bacilli</taxon>
        <taxon>Bacillales</taxon>
        <taxon>Alicyclobacillaceae</taxon>
        <taxon>Fodinisporobacter</taxon>
    </lineage>
</organism>
<sequence length="486" mass="53772">MEQNEQKWWTDHLHVTISDDRMHAYIQIHINDSESGSIPLLTARGMEHWLENKGIRFGLQTVVISAIATTPFQYRGQSVEIATGIPPVLGKDAVVEVLSGDARTVRPRLLADDRVDFFHITDICSVRAGTTIAKKIPPIPGRDGQDVFGRILPHPHPKDAQLPFGENVKIADDGQSILAAADGHLVYIPTKNQLHVFSTYTVEGNVDFSIGNIKFLGNVHIKGSVLDGFRIEAEGDIQIDGSVAAASVHAGRDVHILGGIQSRGKGVVQAGRNVRTRFVQTGKVIAGMDCLIQDSIMHSDVTAMRDVIVFEKKGVIVGGSVNAGERIVAGTLGSPMATVTQLTVGVRPDLRAERLQIERELKELQNTRVKSLQAISIFHASVQMGKPLSPEKEQLKHSVEKTLEFVEQQIVIKQERQTEIDRQLVLSGKSYVVGEERTHPGVKIGIDNYLYHVQDERTQPTRYFVKNETITPETYDVSTINHRQRL</sequence>
<gene>
    <name evidence="3" type="ORF">LSG31_15940</name>
</gene>
<name>A0ABY4CFR7_9BACL</name>
<feature type="domain" description="Flagellar Assembly Protein A N-terminal region" evidence="2">
    <location>
        <begin position="14"/>
        <end position="188"/>
    </location>
</feature>
<dbReference type="EMBL" id="CP089291">
    <property type="protein sequence ID" value="UOF89380.1"/>
    <property type="molecule type" value="Genomic_DNA"/>
</dbReference>
<feature type="coiled-coil region" evidence="1">
    <location>
        <begin position="347"/>
        <end position="374"/>
    </location>
</feature>